<gene>
    <name evidence="2" type="ORF">VZ95_16505</name>
</gene>
<dbReference type="CDD" id="cd07715">
    <property type="entry name" value="TaR3-like_MBL-fold"/>
    <property type="match status" value="1"/>
</dbReference>
<dbReference type="InterPro" id="IPR036866">
    <property type="entry name" value="RibonucZ/Hydroxyglut_hydro"/>
</dbReference>
<name>A0A0F3IQ25_9PROT</name>
<dbReference type="SUPFAM" id="SSF56281">
    <property type="entry name" value="Metallo-hydrolase/oxidoreductase"/>
    <property type="match status" value="1"/>
</dbReference>
<dbReference type="AlphaFoldDB" id="A0A0F3IQ25"/>
<proteinExistence type="predicted"/>
<dbReference type="Pfam" id="PF12706">
    <property type="entry name" value="Lactamase_B_2"/>
    <property type="match status" value="1"/>
</dbReference>
<dbReference type="Proteomes" id="UP000033774">
    <property type="component" value="Unassembled WGS sequence"/>
</dbReference>
<dbReference type="PATRIC" id="fig|552518.3.peg.3252"/>
<sequence length="274" mass="30602">MELKVTFWGVRGSFPCATPQHMLYGGNTACVSVESGDEVIILDAGTGLWQLGKYLVAKGVREATMLMSHTHTDHIIGFPFFAPAWIGSFHLDIFAGHLRDNGGVRSVFAEQMRDPLFPVSLSHMAANMGFHDFEAGEDLVIGDRIHVKTCRLNHPNGATGYRITSGGRSVCYVTDTEHYPGRRDPNVMDLVQNADVMIYDSTYSDEEYARGRVGWGHSTWEEAIRIGKDANVGRVYIFHHDPDNTDDKMAAVERQARQLWDRVTIAREGMAIEL</sequence>
<protein>
    <submittedName>
        <fullName evidence="2">Beta-lactamase</fullName>
    </submittedName>
</protein>
<keyword evidence="3" id="KW-1185">Reference proteome</keyword>
<dbReference type="EMBL" id="LAJY01000504">
    <property type="protein sequence ID" value="KJV08643.1"/>
    <property type="molecule type" value="Genomic_DNA"/>
</dbReference>
<dbReference type="InterPro" id="IPR001279">
    <property type="entry name" value="Metallo-B-lactamas"/>
</dbReference>
<evidence type="ECO:0000259" key="1">
    <source>
        <dbReference type="SMART" id="SM00849"/>
    </source>
</evidence>
<feature type="domain" description="Metallo-beta-lactamase" evidence="1">
    <location>
        <begin position="27"/>
        <end position="217"/>
    </location>
</feature>
<dbReference type="OrthoDB" id="9803916at2"/>
<reference evidence="2 3" key="1">
    <citation type="submission" date="2015-03" db="EMBL/GenBank/DDBJ databases">
        <title>Draft genome sequence of Elstera litoralis.</title>
        <authorList>
            <person name="Rahalkar M.C."/>
            <person name="Dhakephalkar P.K."/>
            <person name="Pore S.D."/>
            <person name="Arora P."/>
            <person name="Kapse N.G."/>
            <person name="Pandit P.S."/>
        </authorList>
    </citation>
    <scope>NUCLEOTIDE SEQUENCE [LARGE SCALE GENOMIC DNA]</scope>
    <source>
        <strain evidence="2 3">Dia-1</strain>
    </source>
</reference>
<dbReference type="SMART" id="SM00849">
    <property type="entry name" value="Lactamase_B"/>
    <property type="match status" value="1"/>
</dbReference>
<dbReference type="PANTHER" id="PTHR42663:SF4">
    <property type="entry name" value="SLL1036 PROTEIN"/>
    <property type="match status" value="1"/>
</dbReference>
<comment type="caution">
    <text evidence="2">The sequence shown here is derived from an EMBL/GenBank/DDBJ whole genome shotgun (WGS) entry which is preliminary data.</text>
</comment>
<dbReference type="Gene3D" id="3.60.15.10">
    <property type="entry name" value="Ribonuclease Z/Hydroxyacylglutathione hydrolase-like"/>
    <property type="match status" value="1"/>
</dbReference>
<organism evidence="2 3">
    <name type="scientific">Elstera litoralis</name>
    <dbReference type="NCBI Taxonomy" id="552518"/>
    <lineage>
        <taxon>Bacteria</taxon>
        <taxon>Pseudomonadati</taxon>
        <taxon>Pseudomonadota</taxon>
        <taxon>Alphaproteobacteria</taxon>
        <taxon>Rhodospirillales</taxon>
        <taxon>Rhodospirillaceae</taxon>
        <taxon>Elstera</taxon>
    </lineage>
</organism>
<evidence type="ECO:0000313" key="2">
    <source>
        <dbReference type="EMBL" id="KJV08643.1"/>
    </source>
</evidence>
<accession>A0A0F3IQ25</accession>
<evidence type="ECO:0000313" key="3">
    <source>
        <dbReference type="Proteomes" id="UP000033774"/>
    </source>
</evidence>
<dbReference type="PANTHER" id="PTHR42663">
    <property type="entry name" value="HYDROLASE C777.06C-RELATED-RELATED"/>
    <property type="match status" value="1"/>
</dbReference>